<gene>
    <name evidence="10" type="ORF">DSY96_04035</name>
</gene>
<dbReference type="InterPro" id="IPR047817">
    <property type="entry name" value="ABC2_TM_bact-type"/>
</dbReference>
<evidence type="ECO:0000256" key="8">
    <source>
        <dbReference type="SAM" id="Phobius"/>
    </source>
</evidence>
<feature type="domain" description="ABC transmembrane type-2" evidence="9">
    <location>
        <begin position="189"/>
        <end position="416"/>
    </location>
</feature>
<comment type="similarity">
    <text evidence="2">Belongs to the ABC-2 integral membrane protein family.</text>
</comment>
<dbReference type="GO" id="GO:0140359">
    <property type="term" value="F:ABC-type transporter activity"/>
    <property type="evidence" value="ECO:0007669"/>
    <property type="project" value="InterPro"/>
</dbReference>
<evidence type="ECO:0000256" key="3">
    <source>
        <dbReference type="ARBA" id="ARBA00022448"/>
    </source>
</evidence>
<feature type="transmembrane region" description="Helical" evidence="8">
    <location>
        <begin position="52"/>
        <end position="70"/>
    </location>
</feature>
<dbReference type="PROSITE" id="PS51012">
    <property type="entry name" value="ABC_TM2"/>
    <property type="match status" value="1"/>
</dbReference>
<organism evidence="10 11">
    <name type="scientific">SAR324 cluster bacterium</name>
    <dbReference type="NCBI Taxonomy" id="2024889"/>
    <lineage>
        <taxon>Bacteria</taxon>
        <taxon>Deltaproteobacteria</taxon>
        <taxon>SAR324 cluster</taxon>
    </lineage>
</organism>
<keyword evidence="5 8" id="KW-0812">Transmembrane</keyword>
<evidence type="ECO:0000313" key="11">
    <source>
        <dbReference type="Proteomes" id="UP000287917"/>
    </source>
</evidence>
<keyword evidence="4" id="KW-1003">Cell membrane</keyword>
<dbReference type="PANTHER" id="PTHR30294">
    <property type="entry name" value="MEMBRANE COMPONENT OF ABC TRANSPORTER YHHJ-RELATED"/>
    <property type="match status" value="1"/>
</dbReference>
<feature type="transmembrane region" description="Helical" evidence="8">
    <location>
        <begin position="223"/>
        <end position="245"/>
    </location>
</feature>
<dbReference type="Pfam" id="PF12698">
    <property type="entry name" value="ABC2_membrane_3"/>
    <property type="match status" value="1"/>
</dbReference>
<keyword evidence="7 8" id="KW-0472">Membrane</keyword>
<reference evidence="10 11" key="1">
    <citation type="submission" date="2018-06" db="EMBL/GenBank/DDBJ databases">
        <title>Combined omics and stable isotope probing to characterize newly discovered Mariana Back-Arc vent microbial communities.</title>
        <authorList>
            <person name="Trembath-Reichert E."/>
            <person name="Huber J.A."/>
        </authorList>
    </citation>
    <scope>NUCLEOTIDE SEQUENCE [LARGE SCALE GENOMIC DNA]</scope>
    <source>
        <strain evidence="10">MAG 58</strain>
    </source>
</reference>
<evidence type="ECO:0000256" key="2">
    <source>
        <dbReference type="ARBA" id="ARBA00007783"/>
    </source>
</evidence>
<dbReference type="InterPro" id="IPR051449">
    <property type="entry name" value="ABC-2_transporter_component"/>
</dbReference>
<evidence type="ECO:0000256" key="7">
    <source>
        <dbReference type="ARBA" id="ARBA00023136"/>
    </source>
</evidence>
<evidence type="ECO:0000313" key="10">
    <source>
        <dbReference type="EMBL" id="RTZ85801.1"/>
    </source>
</evidence>
<evidence type="ECO:0000256" key="6">
    <source>
        <dbReference type="ARBA" id="ARBA00022989"/>
    </source>
</evidence>
<comment type="caution">
    <text evidence="10">The sequence shown here is derived from an EMBL/GenBank/DDBJ whole genome shotgun (WGS) entry which is preliminary data.</text>
</comment>
<dbReference type="EMBL" id="QNZK01000141">
    <property type="protein sequence ID" value="RTZ85801.1"/>
    <property type="molecule type" value="Genomic_DNA"/>
</dbReference>
<feature type="transmembrane region" description="Helical" evidence="8">
    <location>
        <begin position="257"/>
        <end position="277"/>
    </location>
</feature>
<evidence type="ECO:0000256" key="1">
    <source>
        <dbReference type="ARBA" id="ARBA00004651"/>
    </source>
</evidence>
<evidence type="ECO:0000256" key="4">
    <source>
        <dbReference type="ARBA" id="ARBA00022475"/>
    </source>
</evidence>
<feature type="transmembrane region" description="Helical" evidence="8">
    <location>
        <begin position="283"/>
        <end position="300"/>
    </location>
</feature>
<dbReference type="GO" id="GO:0005886">
    <property type="term" value="C:plasma membrane"/>
    <property type="evidence" value="ECO:0007669"/>
    <property type="project" value="UniProtKB-SubCell"/>
</dbReference>
<accession>A0A432GQM7</accession>
<dbReference type="AlphaFoldDB" id="A0A432GQM7"/>
<comment type="subcellular location">
    <subcellularLocation>
        <location evidence="1">Cell membrane</location>
        <topology evidence="1">Multi-pass membrane protein</topology>
    </subcellularLocation>
</comment>
<dbReference type="Proteomes" id="UP000287917">
    <property type="component" value="Unassembled WGS sequence"/>
</dbReference>
<proteinExistence type="inferred from homology"/>
<name>A0A432GQM7_9DELT</name>
<sequence length="420" mass="48299">MIRRIHSCDVTIRKIWNKLSFRLLKQSWRIEMVARWIAWRIIREILRDRRTLAFFFLVPLIVMSLIYYALQEDETARLGVVSRGVMRLFEADLMLTLEEEDIELVSLDIPDEEIDPERLEQMIWRQLRTGQAEGILFLGEQLLEERFDGKRGRIDFYLEGSRPTLTASVVESVASVMDDLASSLPVVIDSSCSAFCANSVNIKPLDLEEHYLYGSEDYRLIDFFLPVFPPFFVFFFTFLISTITFQRERVRGTLERLLIAPVSFTQIVLGYVGGFIIFSGCQAAIILTFILSLIGFKITLTQIGAIAFLTFLMLLISLVLGLLASFLAANEFQALQFIPLVILPQIFLSDMIWSIDGFPKIFQWISLALPLTHANTAMRNVLLKQQNIWDSWPQLLTLSGFFFCILLLLVLVSRRHQNAA</sequence>
<evidence type="ECO:0000259" key="9">
    <source>
        <dbReference type="PROSITE" id="PS51012"/>
    </source>
</evidence>
<feature type="transmembrane region" description="Helical" evidence="8">
    <location>
        <begin position="394"/>
        <end position="412"/>
    </location>
</feature>
<keyword evidence="6 8" id="KW-1133">Transmembrane helix</keyword>
<protein>
    <recommendedName>
        <fullName evidence="9">ABC transmembrane type-2 domain-containing protein</fullName>
    </recommendedName>
</protein>
<feature type="transmembrane region" description="Helical" evidence="8">
    <location>
        <begin position="307"/>
        <end position="328"/>
    </location>
</feature>
<dbReference type="PANTHER" id="PTHR30294:SF38">
    <property type="entry name" value="TRANSPORT PERMEASE PROTEIN"/>
    <property type="match status" value="1"/>
</dbReference>
<keyword evidence="3" id="KW-0813">Transport</keyword>
<dbReference type="InterPro" id="IPR013525">
    <property type="entry name" value="ABC2_TM"/>
</dbReference>
<evidence type="ECO:0000256" key="5">
    <source>
        <dbReference type="ARBA" id="ARBA00022692"/>
    </source>
</evidence>